<sequence>MSSIETIPGMRVATLTVMATRSQDQSLVAEVAASHGVRSRDEMSQGHLIPSFGWHPWFSYQLFDDTVPVAERTYHEGQPDAKKRHYQAVLAPAPEDPSFIDALPAPRSLSAFLAETRARLQDHPLALVGEVGLDKAFRLPEGTTNVGQSSRDQTLTPGGREGRRLAPQRVKMPHQIAVLKAQLALAGELGRPVSVHGVQAHGVLHDTLASLWKGHEKEVITRRQKKMVAEGAEDPYSEDELDEDDYGRKLVPPKPFPPRICLHSYSGSAEMFKQYTNPAIPARIYFSFSSAVNLGTKANADSIVEVVKACPDDAILVESDLHVVGEEMEARLEEMYRKVCEIKGWTLKEGVARIGKNYRQFIFG</sequence>
<keyword evidence="3" id="KW-1185">Reference proteome</keyword>
<dbReference type="EMBL" id="QPMT01000019">
    <property type="protein sequence ID" value="KAF4858883.1"/>
    <property type="molecule type" value="Genomic_DNA"/>
</dbReference>
<feature type="region of interest" description="Disordered" evidence="1">
    <location>
        <begin position="142"/>
        <end position="163"/>
    </location>
</feature>
<evidence type="ECO:0000313" key="2">
    <source>
        <dbReference type="EMBL" id="KAF4858883.1"/>
    </source>
</evidence>
<dbReference type="InterPro" id="IPR001130">
    <property type="entry name" value="TatD-like"/>
</dbReference>
<feature type="compositionally biased region" description="Polar residues" evidence="1">
    <location>
        <begin position="142"/>
        <end position="156"/>
    </location>
</feature>
<accession>A0A9P5ET20</accession>
<dbReference type="InterPro" id="IPR053044">
    <property type="entry name" value="Metallo-hydrolase/TatD-type"/>
</dbReference>
<comment type="caution">
    <text evidence="2">The sequence shown here is derived from an EMBL/GenBank/DDBJ whole genome shotgun (WGS) entry which is preliminary data.</text>
</comment>
<organism evidence="2 3">
    <name type="scientific">Colletotrichum siamense</name>
    <name type="common">Anthracnose fungus</name>
    <dbReference type="NCBI Taxonomy" id="690259"/>
    <lineage>
        <taxon>Eukaryota</taxon>
        <taxon>Fungi</taxon>
        <taxon>Dikarya</taxon>
        <taxon>Ascomycota</taxon>
        <taxon>Pezizomycotina</taxon>
        <taxon>Sordariomycetes</taxon>
        <taxon>Hypocreomycetidae</taxon>
        <taxon>Glomerellales</taxon>
        <taxon>Glomerellaceae</taxon>
        <taxon>Colletotrichum</taxon>
        <taxon>Colletotrichum gloeosporioides species complex</taxon>
    </lineage>
</organism>
<dbReference type="AlphaFoldDB" id="A0A9P5ET20"/>
<name>A0A9P5ET20_COLSI</name>
<evidence type="ECO:0000256" key="1">
    <source>
        <dbReference type="SAM" id="MobiDB-lite"/>
    </source>
</evidence>
<dbReference type="InterPro" id="IPR032466">
    <property type="entry name" value="Metal_Hydrolase"/>
</dbReference>
<dbReference type="Pfam" id="PF01026">
    <property type="entry name" value="TatD_DNase"/>
    <property type="match status" value="1"/>
</dbReference>
<gene>
    <name evidence="2" type="primary">scn1</name>
    <name evidence="2" type="ORF">CGCSCA2_v006990</name>
</gene>
<dbReference type="Proteomes" id="UP000711996">
    <property type="component" value="Unassembled WGS sequence"/>
</dbReference>
<reference evidence="2" key="1">
    <citation type="submission" date="2019-06" db="EMBL/GenBank/DDBJ databases">
        <authorList>
            <person name="Gan P."/>
            <person name="Shirasu K."/>
        </authorList>
    </citation>
    <scope>NUCLEOTIDE SEQUENCE [LARGE SCALE GENOMIC DNA]</scope>
    <source>
        <strain evidence="2">CAD2</strain>
    </source>
</reference>
<dbReference type="PANTHER" id="PTHR47345:SF1">
    <property type="entry name" value="CUT9-INTERACTING PROTEIN SCN1"/>
    <property type="match status" value="1"/>
</dbReference>
<dbReference type="OrthoDB" id="413993at2759"/>
<proteinExistence type="predicted"/>
<dbReference type="SUPFAM" id="SSF51556">
    <property type="entry name" value="Metallo-dependent hydrolases"/>
    <property type="match status" value="1"/>
</dbReference>
<dbReference type="GO" id="GO:0016788">
    <property type="term" value="F:hydrolase activity, acting on ester bonds"/>
    <property type="evidence" value="ECO:0007669"/>
    <property type="project" value="InterPro"/>
</dbReference>
<dbReference type="PANTHER" id="PTHR47345">
    <property type="entry name" value="CUT9-INTERACTING PROTEIN SCN1"/>
    <property type="match status" value="1"/>
</dbReference>
<evidence type="ECO:0000313" key="3">
    <source>
        <dbReference type="Proteomes" id="UP000711996"/>
    </source>
</evidence>
<protein>
    <submittedName>
        <fullName evidence="2">Cut9-interacting protein scn1</fullName>
    </submittedName>
</protein>
<dbReference type="Gene3D" id="3.20.20.140">
    <property type="entry name" value="Metal-dependent hydrolases"/>
    <property type="match status" value="1"/>
</dbReference>